<dbReference type="Proteomes" id="UP000028524">
    <property type="component" value="Unassembled WGS sequence"/>
</dbReference>
<proteinExistence type="predicted"/>
<dbReference type="OrthoDB" id="5132218at2759"/>
<name>A0A084QJC7_STAC4</name>
<dbReference type="HOGENOM" id="CLU_832019_0_0_1"/>
<dbReference type="EMBL" id="KL660704">
    <property type="protein sequence ID" value="KFA64062.1"/>
    <property type="molecule type" value="Genomic_DNA"/>
</dbReference>
<accession>A0A084QJC7</accession>
<keyword evidence="3" id="KW-1185">Reference proteome</keyword>
<evidence type="ECO:0000256" key="1">
    <source>
        <dbReference type="SAM" id="MobiDB-lite"/>
    </source>
</evidence>
<reference evidence="2 3" key="1">
    <citation type="journal article" date="2014" name="BMC Genomics">
        <title>Comparative genome sequencing reveals chemotype-specific gene clusters in the toxigenic black mold Stachybotrys.</title>
        <authorList>
            <person name="Semeiks J."/>
            <person name="Borek D."/>
            <person name="Otwinowski Z."/>
            <person name="Grishin N.V."/>
        </authorList>
    </citation>
    <scope>NUCLEOTIDE SEQUENCE [LARGE SCALE GENOMIC DNA]</scope>
    <source>
        <strain evidence="2 3">IBT 40285</strain>
    </source>
</reference>
<protein>
    <submittedName>
        <fullName evidence="2">Uncharacterized protein</fullName>
    </submittedName>
</protein>
<dbReference type="InParanoid" id="A0A084QJC7"/>
<evidence type="ECO:0000313" key="2">
    <source>
        <dbReference type="EMBL" id="KFA64062.1"/>
    </source>
</evidence>
<feature type="region of interest" description="Disordered" evidence="1">
    <location>
        <begin position="276"/>
        <end position="299"/>
    </location>
</feature>
<dbReference type="AlphaFoldDB" id="A0A084QJC7"/>
<organism evidence="2 3">
    <name type="scientific">Stachybotrys chlorohalonatus (strain IBT 40285)</name>
    <dbReference type="NCBI Taxonomy" id="1283841"/>
    <lineage>
        <taxon>Eukaryota</taxon>
        <taxon>Fungi</taxon>
        <taxon>Dikarya</taxon>
        <taxon>Ascomycota</taxon>
        <taxon>Pezizomycotina</taxon>
        <taxon>Sordariomycetes</taxon>
        <taxon>Hypocreomycetidae</taxon>
        <taxon>Hypocreales</taxon>
        <taxon>Stachybotryaceae</taxon>
        <taxon>Stachybotrys</taxon>
    </lineage>
</organism>
<sequence length="349" mass="39413">MSQHNPKHANLTVPSLKVPVWKYVYGPYGKQAEQVVVYSPQKTIGSNTRRIILKQASGLDTNKVWINLNTYEYQRCDPENEEELLDNAHGVIVRHGTARGIQAEGNYALFQYKPGERVWVESSVKPGPESDLRDSIPIINLDTLERYDIPYRHVCFVPEIVSSNDSDNNLASIVSHAFSYNPTNSLASQPLYQLYVVWQADDPSCARLEWDTWQRNCRNSKTGPRMLKGFRRMRPKEQLDAFGHEWHSLRRSLEVSRWAEDASILLASNSIVSGRNDTARHGPTLDQNDEARSAYSTPSTHTLEEVTTIAVRLNHAGGLFYVLMNSPEPESVQYGPKLSIDDVSSGNPS</sequence>
<evidence type="ECO:0000313" key="3">
    <source>
        <dbReference type="Proteomes" id="UP000028524"/>
    </source>
</evidence>
<gene>
    <name evidence="2" type="ORF">S40285_10190</name>
</gene>